<dbReference type="PANTHER" id="PTHR37013">
    <property type="entry name" value="INTEGRAL MEMBRANE PROTEIN (AFU_ORTHOLOGUE AFUA_1G05950)-RELATED"/>
    <property type="match status" value="1"/>
</dbReference>
<feature type="transmembrane region" description="Helical" evidence="1">
    <location>
        <begin position="15"/>
        <end position="35"/>
    </location>
</feature>
<feature type="transmembrane region" description="Helical" evidence="1">
    <location>
        <begin position="202"/>
        <end position="221"/>
    </location>
</feature>
<dbReference type="Proteomes" id="UP001390339">
    <property type="component" value="Unassembled WGS sequence"/>
</dbReference>
<dbReference type="PANTHER" id="PTHR37013:SF6">
    <property type="entry name" value="INTEGRAL MEMBRANE PROTEIN"/>
    <property type="match status" value="1"/>
</dbReference>
<evidence type="ECO:0000259" key="2">
    <source>
        <dbReference type="Pfam" id="PF24802"/>
    </source>
</evidence>
<keyword evidence="4" id="KW-1185">Reference proteome</keyword>
<feature type="transmembrane region" description="Helical" evidence="1">
    <location>
        <begin position="117"/>
        <end position="136"/>
    </location>
</feature>
<evidence type="ECO:0000256" key="1">
    <source>
        <dbReference type="SAM" id="Phobius"/>
    </source>
</evidence>
<keyword evidence="1" id="KW-0472">Membrane</keyword>
<keyword evidence="1" id="KW-1133">Transmembrane helix</keyword>
<name>A0ABR2IWQ4_9PEZI</name>
<dbReference type="Pfam" id="PF24802">
    <property type="entry name" value="DUF7703"/>
    <property type="match status" value="1"/>
</dbReference>
<feature type="transmembrane region" description="Helical" evidence="1">
    <location>
        <begin position="42"/>
        <end position="64"/>
    </location>
</feature>
<evidence type="ECO:0000313" key="3">
    <source>
        <dbReference type="EMBL" id="KAK8869041.1"/>
    </source>
</evidence>
<sequence>MSPLLDVTFGPEEFMAAWCFLIASFLFTKTCQYIYSEIKPRWGLYFWSALATSVGEWGCTWSALLQSFALVPDQTLSVTLGLAWLLMGTGNSMLLYSRLHLATASGHSLLWKKRGTAAIISASLLYTQLPAAWKLVTSDWKAKTFSSISESPFQAHERAQTTAMVAQETFILVLFMHGLYQSWKLAGRNEDQWVRQENVSGIQYFAFVLTIDLAVLVTEYIPVFRMLTATKSLIYFMKLFYLVIILNDSLETTQTTNLTHQSILKRRKAESL</sequence>
<reference evidence="3 4" key="1">
    <citation type="journal article" date="2024" name="IMA Fungus">
        <title>Apiospora arundinis, a panoply of carbohydrate-active enzymes and secondary metabolites.</title>
        <authorList>
            <person name="Sorensen T."/>
            <person name="Petersen C."/>
            <person name="Muurmann A.T."/>
            <person name="Christiansen J.V."/>
            <person name="Brundto M.L."/>
            <person name="Overgaard C.K."/>
            <person name="Boysen A.T."/>
            <person name="Wollenberg R.D."/>
            <person name="Larsen T.O."/>
            <person name="Sorensen J.L."/>
            <person name="Nielsen K.L."/>
            <person name="Sondergaard T.E."/>
        </authorList>
    </citation>
    <scope>NUCLEOTIDE SEQUENCE [LARGE SCALE GENOMIC DNA]</scope>
    <source>
        <strain evidence="3 4">AAU 773</strain>
    </source>
</reference>
<dbReference type="EMBL" id="JAPCWZ010000004">
    <property type="protein sequence ID" value="KAK8869041.1"/>
    <property type="molecule type" value="Genomic_DNA"/>
</dbReference>
<accession>A0ABR2IWQ4</accession>
<feature type="transmembrane region" description="Helical" evidence="1">
    <location>
        <begin position="76"/>
        <end position="96"/>
    </location>
</feature>
<dbReference type="InterPro" id="IPR056120">
    <property type="entry name" value="DUF7703"/>
</dbReference>
<evidence type="ECO:0000313" key="4">
    <source>
        <dbReference type="Proteomes" id="UP001390339"/>
    </source>
</evidence>
<feature type="domain" description="DUF7703" evidence="2">
    <location>
        <begin position="30"/>
        <end position="255"/>
    </location>
</feature>
<organism evidence="3 4">
    <name type="scientific">Apiospora arundinis</name>
    <dbReference type="NCBI Taxonomy" id="335852"/>
    <lineage>
        <taxon>Eukaryota</taxon>
        <taxon>Fungi</taxon>
        <taxon>Dikarya</taxon>
        <taxon>Ascomycota</taxon>
        <taxon>Pezizomycotina</taxon>
        <taxon>Sordariomycetes</taxon>
        <taxon>Xylariomycetidae</taxon>
        <taxon>Amphisphaeriales</taxon>
        <taxon>Apiosporaceae</taxon>
        <taxon>Apiospora</taxon>
    </lineage>
</organism>
<comment type="caution">
    <text evidence="3">The sequence shown here is derived from an EMBL/GenBank/DDBJ whole genome shotgun (WGS) entry which is preliminary data.</text>
</comment>
<gene>
    <name evidence="3" type="ORF">PGQ11_007619</name>
</gene>
<protein>
    <submittedName>
        <fullName evidence="3">Integral membrane protein</fullName>
    </submittedName>
</protein>
<keyword evidence="1" id="KW-0812">Transmembrane</keyword>
<proteinExistence type="predicted"/>